<feature type="transmembrane region" description="Helical" evidence="1">
    <location>
        <begin position="7"/>
        <end position="28"/>
    </location>
</feature>
<keyword evidence="1" id="KW-1133">Transmembrane helix</keyword>
<evidence type="ECO:0008006" key="4">
    <source>
        <dbReference type="Google" id="ProtNLM"/>
    </source>
</evidence>
<sequence>MLHDRRWAGDLISAIRCAVVLLGLLLLIDWSADTLSLGRCALWSALAVLLFLLLCPDRIRAGEGWLTSRRLLRTRRIRTDRLVSVRSPDGIARRLVLRDALGERVELDLQVLLDNPDLWYRLHEDARRSLALGTLLCGPAALERISERVERETAATVFRVSDLR</sequence>
<evidence type="ECO:0000313" key="3">
    <source>
        <dbReference type="Proteomes" id="UP001501777"/>
    </source>
</evidence>
<keyword evidence="3" id="KW-1185">Reference proteome</keyword>
<organism evidence="2 3">
    <name type="scientific">Streptomyces longisporus</name>
    <dbReference type="NCBI Taxonomy" id="1948"/>
    <lineage>
        <taxon>Bacteria</taxon>
        <taxon>Bacillati</taxon>
        <taxon>Actinomycetota</taxon>
        <taxon>Actinomycetes</taxon>
        <taxon>Kitasatosporales</taxon>
        <taxon>Streptomycetaceae</taxon>
        <taxon>Streptomyces</taxon>
    </lineage>
</organism>
<accession>A0ABN3N938</accession>
<evidence type="ECO:0000256" key="1">
    <source>
        <dbReference type="SAM" id="Phobius"/>
    </source>
</evidence>
<comment type="caution">
    <text evidence="2">The sequence shown here is derived from an EMBL/GenBank/DDBJ whole genome shotgun (WGS) entry which is preliminary data.</text>
</comment>
<keyword evidence="1" id="KW-0812">Transmembrane</keyword>
<feature type="transmembrane region" description="Helical" evidence="1">
    <location>
        <begin position="34"/>
        <end position="55"/>
    </location>
</feature>
<name>A0ABN3N938_STRLO</name>
<proteinExistence type="predicted"/>
<reference evidence="2 3" key="1">
    <citation type="journal article" date="2019" name="Int. J. Syst. Evol. Microbiol.">
        <title>The Global Catalogue of Microorganisms (GCM) 10K type strain sequencing project: providing services to taxonomists for standard genome sequencing and annotation.</title>
        <authorList>
            <consortium name="The Broad Institute Genomics Platform"/>
            <consortium name="The Broad Institute Genome Sequencing Center for Infectious Disease"/>
            <person name="Wu L."/>
            <person name="Ma J."/>
        </authorList>
    </citation>
    <scope>NUCLEOTIDE SEQUENCE [LARGE SCALE GENOMIC DNA]</scope>
    <source>
        <strain evidence="2 3">JCM 4395</strain>
    </source>
</reference>
<dbReference type="Proteomes" id="UP001501777">
    <property type="component" value="Unassembled WGS sequence"/>
</dbReference>
<keyword evidence="1" id="KW-0472">Membrane</keyword>
<gene>
    <name evidence="2" type="ORF">GCM10010276_73420</name>
</gene>
<dbReference type="EMBL" id="BAAASG010000022">
    <property type="protein sequence ID" value="GAA2514541.1"/>
    <property type="molecule type" value="Genomic_DNA"/>
</dbReference>
<evidence type="ECO:0000313" key="2">
    <source>
        <dbReference type="EMBL" id="GAA2514541.1"/>
    </source>
</evidence>
<protein>
    <recommendedName>
        <fullName evidence="4">Integral membrane protein</fullName>
    </recommendedName>
</protein>